<dbReference type="PANTHER" id="PTHR30146">
    <property type="entry name" value="LACI-RELATED TRANSCRIPTIONAL REPRESSOR"/>
    <property type="match status" value="1"/>
</dbReference>
<dbReference type="RefSeq" id="WP_309955694.1">
    <property type="nucleotide sequence ID" value="NZ_CP136414.1"/>
</dbReference>
<dbReference type="Pfam" id="PF00356">
    <property type="entry name" value="LacI"/>
    <property type="match status" value="1"/>
</dbReference>
<evidence type="ECO:0000313" key="5">
    <source>
        <dbReference type="EMBL" id="MDR6939199.1"/>
    </source>
</evidence>
<keyword evidence="6" id="KW-1185">Reference proteome</keyword>
<comment type="caution">
    <text evidence="5">The sequence shown here is derived from an EMBL/GenBank/DDBJ whole genome shotgun (WGS) entry which is preliminary data.</text>
</comment>
<dbReference type="InterPro" id="IPR046335">
    <property type="entry name" value="LacI/GalR-like_sensor"/>
</dbReference>
<keyword evidence="2" id="KW-0238">DNA-binding</keyword>
<sequence>MPRATRSDVAKLAGVSLATVSHIMNGRGRELGFSKLTEAKVKAAAKQIGYIPRASARNFRYQKSRIIAFFTTEVPISLRLPVFNELLTSAIDAARNAGYFILPILINGDPLETVQDTLREVDLAGAILRDGSAIRSVQTLLDLSETPSVWINTGLPIPHNPDVTSIVIDERPGVLQMLDLIPQKNISNPLIISGPGEQSGRIAAFQEVFPDANLVIADGWLPADGFNSGAHITKLNPDLIFACNDQLASGIVHFFSHTSKKSEIDVPVFGFGDITDLYSIPSKPFSTIEWPLAAAATKAIELLLQQIDENLPLIPGQVFTLPTKARPLRSTSQS</sequence>
<dbReference type="Proteomes" id="UP001266099">
    <property type="component" value="Unassembled WGS sequence"/>
</dbReference>
<accession>A0ABU1T1M1</accession>
<dbReference type="InterPro" id="IPR010982">
    <property type="entry name" value="Lambda_DNA-bd_dom_sf"/>
</dbReference>
<dbReference type="SMART" id="SM00354">
    <property type="entry name" value="HTH_LACI"/>
    <property type="match status" value="1"/>
</dbReference>
<protein>
    <submittedName>
        <fullName evidence="5">LacI family transcriptional regulator</fullName>
    </submittedName>
</protein>
<proteinExistence type="predicted"/>
<keyword evidence="3" id="KW-0804">Transcription</keyword>
<dbReference type="Gene3D" id="3.40.50.2300">
    <property type="match status" value="2"/>
</dbReference>
<gene>
    <name evidence="5" type="ORF">J2S36_000742</name>
</gene>
<dbReference type="Gene3D" id="1.10.260.40">
    <property type="entry name" value="lambda repressor-like DNA-binding domains"/>
    <property type="match status" value="1"/>
</dbReference>
<dbReference type="SUPFAM" id="SSF53822">
    <property type="entry name" value="Periplasmic binding protein-like I"/>
    <property type="match status" value="1"/>
</dbReference>
<evidence type="ECO:0000313" key="6">
    <source>
        <dbReference type="Proteomes" id="UP001266099"/>
    </source>
</evidence>
<organism evidence="5 6">
    <name type="scientific">Arcanobacterium hippocoleae</name>
    <dbReference type="NCBI Taxonomy" id="149017"/>
    <lineage>
        <taxon>Bacteria</taxon>
        <taxon>Bacillati</taxon>
        <taxon>Actinomycetota</taxon>
        <taxon>Actinomycetes</taxon>
        <taxon>Actinomycetales</taxon>
        <taxon>Actinomycetaceae</taxon>
        <taxon>Arcanobacterium</taxon>
    </lineage>
</organism>
<name>A0ABU1T1M1_9ACTO</name>
<dbReference type="PANTHER" id="PTHR30146:SF109">
    <property type="entry name" value="HTH-TYPE TRANSCRIPTIONAL REGULATOR GALS"/>
    <property type="match status" value="1"/>
</dbReference>
<dbReference type="CDD" id="cd01392">
    <property type="entry name" value="HTH_LacI"/>
    <property type="match status" value="1"/>
</dbReference>
<dbReference type="EMBL" id="JAVDUJ010000001">
    <property type="protein sequence ID" value="MDR6939199.1"/>
    <property type="molecule type" value="Genomic_DNA"/>
</dbReference>
<evidence type="ECO:0000256" key="3">
    <source>
        <dbReference type="ARBA" id="ARBA00023163"/>
    </source>
</evidence>
<dbReference type="InterPro" id="IPR028082">
    <property type="entry name" value="Peripla_BP_I"/>
</dbReference>
<evidence type="ECO:0000256" key="1">
    <source>
        <dbReference type="ARBA" id="ARBA00023015"/>
    </source>
</evidence>
<feature type="domain" description="HTH lacI-type" evidence="4">
    <location>
        <begin position="4"/>
        <end position="61"/>
    </location>
</feature>
<evidence type="ECO:0000259" key="4">
    <source>
        <dbReference type="PROSITE" id="PS50932"/>
    </source>
</evidence>
<keyword evidence="1" id="KW-0805">Transcription regulation</keyword>
<dbReference type="Pfam" id="PF13377">
    <property type="entry name" value="Peripla_BP_3"/>
    <property type="match status" value="1"/>
</dbReference>
<dbReference type="SUPFAM" id="SSF47413">
    <property type="entry name" value="lambda repressor-like DNA-binding domains"/>
    <property type="match status" value="1"/>
</dbReference>
<reference evidence="5 6" key="1">
    <citation type="submission" date="2023-07" db="EMBL/GenBank/DDBJ databases">
        <title>Sequencing the genomes of 1000 actinobacteria strains.</title>
        <authorList>
            <person name="Klenk H.-P."/>
        </authorList>
    </citation>
    <scope>NUCLEOTIDE SEQUENCE [LARGE SCALE GENOMIC DNA]</scope>
    <source>
        <strain evidence="5 6">DSM 15539</strain>
    </source>
</reference>
<dbReference type="InterPro" id="IPR000843">
    <property type="entry name" value="HTH_LacI"/>
</dbReference>
<evidence type="ECO:0000256" key="2">
    <source>
        <dbReference type="ARBA" id="ARBA00023125"/>
    </source>
</evidence>
<dbReference type="PROSITE" id="PS50932">
    <property type="entry name" value="HTH_LACI_2"/>
    <property type="match status" value="1"/>
</dbReference>